<feature type="transmembrane region" description="Helical" evidence="2">
    <location>
        <begin position="20"/>
        <end position="39"/>
    </location>
</feature>
<protein>
    <submittedName>
        <fullName evidence="3">Uncharacterized protein</fullName>
    </submittedName>
</protein>
<dbReference type="Proteomes" id="UP000053557">
    <property type="component" value="Unassembled WGS sequence"/>
</dbReference>
<dbReference type="OrthoDB" id="2375627at2"/>
<comment type="caution">
    <text evidence="3">The sequence shown here is derived from an EMBL/GenBank/DDBJ whole genome shotgun (WGS) entry which is preliminary data.</text>
</comment>
<keyword evidence="2" id="KW-1133">Transmembrane helix</keyword>
<feature type="compositionally biased region" description="Pro residues" evidence="1">
    <location>
        <begin position="384"/>
        <end position="396"/>
    </location>
</feature>
<evidence type="ECO:0000256" key="1">
    <source>
        <dbReference type="SAM" id="MobiDB-lite"/>
    </source>
</evidence>
<evidence type="ECO:0000256" key="2">
    <source>
        <dbReference type="SAM" id="Phobius"/>
    </source>
</evidence>
<accession>A0A101XQR1</accession>
<dbReference type="AlphaFoldDB" id="A0A101XQR1"/>
<keyword evidence="4" id="KW-1185">Reference proteome</keyword>
<evidence type="ECO:0000313" key="3">
    <source>
        <dbReference type="EMBL" id="KUO95820.1"/>
    </source>
</evidence>
<feature type="transmembrane region" description="Helical" evidence="2">
    <location>
        <begin position="60"/>
        <end position="82"/>
    </location>
</feature>
<dbReference type="EMBL" id="LPVJ01000035">
    <property type="protein sequence ID" value="KUO95820.1"/>
    <property type="molecule type" value="Genomic_DNA"/>
</dbReference>
<feature type="compositionally biased region" description="Pro residues" evidence="1">
    <location>
        <begin position="405"/>
        <end position="415"/>
    </location>
</feature>
<dbReference type="RefSeq" id="WP_067716003.1">
    <property type="nucleotide sequence ID" value="NZ_LPVJ01000035.1"/>
</dbReference>
<organism evidence="3 4">
    <name type="scientific">Ferroacidibacillus organovorans</name>
    <dbReference type="NCBI Taxonomy" id="1765683"/>
    <lineage>
        <taxon>Bacteria</taxon>
        <taxon>Bacillati</taxon>
        <taxon>Bacillota</taxon>
        <taxon>Bacilli</taxon>
        <taxon>Bacillales</taxon>
        <taxon>Alicyclobacillaceae</taxon>
        <taxon>Ferroacidibacillus</taxon>
    </lineage>
</organism>
<sequence>MLPSYFTTGVVDPKQDKAAGRAVGGIGLFAFAILLEEWTMIKAGLLKTVHQITTHAHMRIGVALLSGVTAFFAMTVTAYAYIGRTDNPPGTAGSIIPNGQIVGGTKFLIQHTDDPTLISIQDRGDLYKYGSDGIPIRNGTDSLGGIWGFDHVSHNGVPISENNGYKMVGQSTVGKWIAALKGDPSYVKSHQWNTTFVDSEGQTFPVTNVSQIVEMSGASFVPLRPGQNWFDQPVYATDPPRAQITIVGSSTVQEGTPLKFENHASIEAYHSHYHFELVTVSNASGQDVTSQSFHEDALQGKAPYNGETLYAPNGAPMVEVNGGGTTSYPPTFKETVDGGSGIPNELNTQYLKPGRYHVHLYVKDWFNRMSSVATVSFTVTKSPISPPPPPPPPPPQSGGGGGSKCPPPSVPPMPPNRVLSYQWSPDGSGGQLLTWTDTRWHLQTTTDGQGCIQYIWVDEPMTYRHDYPLNLSNLQITGLFYDPGHPGNVWSPTNEGASQRNADAYVDGSTMGGGPAQSTFGNPLQDPAVYVRVGGGIAFRLQWTGSPHDMPSRANVTFRMANPDGEANVWSQSFGLLPATIFNAGDVPVWDPVGNGYPPPATEYGWAYASIPKYAATGVPNSFSQLTAWNLTGEPASAAHMEATVIFTTKTGSSVTWTNTGLAQTLGYPTWYFLHQIPNTAAKYAQSQPAWSLAYTSFP</sequence>
<reference evidence="3 4" key="1">
    <citation type="submission" date="2015-12" db="EMBL/GenBank/DDBJ databases">
        <title>Draft genome sequence of Acidibacillus ferrooxidans ITV001, isolated from a chalcopyrite acid mine drainage site in Brazil.</title>
        <authorList>
            <person name="Dall'Agnol H."/>
            <person name="Nancucheo I."/>
            <person name="Johnson B."/>
            <person name="Oliveira R."/>
            <person name="Leite L."/>
            <person name="Pylro V."/>
            <person name="Nunes G.L."/>
            <person name="Tzotzos G."/>
            <person name="Fernandes G.R."/>
            <person name="Dutra J."/>
            <person name="Orellana S.C."/>
            <person name="Oliveira G."/>
        </authorList>
    </citation>
    <scope>NUCLEOTIDE SEQUENCE [LARGE SCALE GENOMIC DNA]</scope>
    <source>
        <strain evidence="4">ITV01</strain>
    </source>
</reference>
<evidence type="ECO:0000313" key="4">
    <source>
        <dbReference type="Proteomes" id="UP000053557"/>
    </source>
</evidence>
<gene>
    <name evidence="3" type="ORF">ATW55_15100</name>
</gene>
<proteinExistence type="predicted"/>
<name>A0A101XQR1_9BACL</name>
<keyword evidence="2" id="KW-0812">Transmembrane</keyword>
<keyword evidence="2" id="KW-0472">Membrane</keyword>
<feature type="region of interest" description="Disordered" evidence="1">
    <location>
        <begin position="379"/>
        <end position="423"/>
    </location>
</feature>